<gene>
    <name evidence="8" type="ORF">GCM10023353_18250</name>
</gene>
<protein>
    <submittedName>
        <fullName evidence="8">NAD-dependent succinate-semialdehyde dehydrogenase</fullName>
    </submittedName>
</protein>
<feature type="domain" description="Aldehyde dehydrogenase" evidence="7">
    <location>
        <begin position="16"/>
        <end position="475"/>
    </location>
</feature>
<dbReference type="Gene3D" id="3.40.309.10">
    <property type="entry name" value="Aldehyde Dehydrogenase, Chain A, domain 2"/>
    <property type="match status" value="1"/>
</dbReference>
<organism evidence="8 9">
    <name type="scientific">Tomitella cavernea</name>
    <dbReference type="NCBI Taxonomy" id="1387982"/>
    <lineage>
        <taxon>Bacteria</taxon>
        <taxon>Bacillati</taxon>
        <taxon>Actinomycetota</taxon>
        <taxon>Actinomycetes</taxon>
        <taxon>Mycobacteriales</taxon>
        <taxon>Tomitella</taxon>
    </lineage>
</organism>
<dbReference type="InterPro" id="IPR016161">
    <property type="entry name" value="Ald_DH/histidinol_DH"/>
</dbReference>
<dbReference type="InterPro" id="IPR016163">
    <property type="entry name" value="Ald_DH_C"/>
</dbReference>
<keyword evidence="9" id="KW-1185">Reference proteome</keyword>
<dbReference type="CDD" id="cd07100">
    <property type="entry name" value="ALDH_SSADH1_GabD1"/>
    <property type="match status" value="1"/>
</dbReference>
<comment type="similarity">
    <text evidence="1 5">Belongs to the aldehyde dehydrogenase family.</text>
</comment>
<dbReference type="Pfam" id="PF00171">
    <property type="entry name" value="Aldedh"/>
    <property type="match status" value="1"/>
</dbReference>
<feature type="compositionally biased region" description="Polar residues" evidence="6">
    <location>
        <begin position="1"/>
        <end position="10"/>
    </location>
</feature>
<dbReference type="Gene3D" id="3.40.605.10">
    <property type="entry name" value="Aldehyde Dehydrogenase, Chain A, domain 1"/>
    <property type="match status" value="1"/>
</dbReference>
<sequence length="480" mass="51761">MTSTSIQPMSATGPDAEPFHSINPYSGETLGEFPYLEIEQLDAVIDRAHAGFEQWRERSAQERAGVVSRAAELVRERADDLAHTISAEMGKLVGEARWEIQVSADILRYYGDNGPRFLEPEQLDIAEGGDARVVYEPLGVLLGIEPWNFPLYQVVRLAAPNLVAGNTILLKHTSTCPVTALKIEWIFADAGAGEGVYTNIFLRTRDVERVIAHPSVQGVALTGSDAAGAAVAEQAGRHVTKCMLELGGNDPFIVLDSADLESTVDMAVQGRMFNTGQSCVASKRFFVPEAMHDRFVEALAARFSDYTPGDPTDPETTLGPLSSDEAADDLLEQMQDALDKGARAVVGGGRPPESERGPGGSRAFVQPTVLTGVTPDMRAFSEELFGPVAVVHQVGDADEAVRMANDSPYGLGATIVSTDIEAAQQVARRIESGMVWINTPTLTQADLPFGGVKRSGFGRELSRLGMYEFVNRKLVRTVPA</sequence>
<dbReference type="PANTHER" id="PTHR43217">
    <property type="entry name" value="SUCCINATE SEMIALDEHYDE DEHYDROGENASE [NAD(P)+] SAD"/>
    <property type="match status" value="1"/>
</dbReference>
<evidence type="ECO:0000256" key="5">
    <source>
        <dbReference type="RuleBase" id="RU003345"/>
    </source>
</evidence>
<dbReference type="Proteomes" id="UP001500839">
    <property type="component" value="Unassembled WGS sequence"/>
</dbReference>
<proteinExistence type="inferred from homology"/>
<keyword evidence="2" id="KW-0521">NADP</keyword>
<name>A0ABP9CM09_9ACTN</name>
<dbReference type="PROSITE" id="PS00687">
    <property type="entry name" value="ALDEHYDE_DEHYDR_GLU"/>
    <property type="match status" value="1"/>
</dbReference>
<evidence type="ECO:0000259" key="7">
    <source>
        <dbReference type="Pfam" id="PF00171"/>
    </source>
</evidence>
<keyword evidence="3 5" id="KW-0560">Oxidoreductase</keyword>
<evidence type="ECO:0000256" key="3">
    <source>
        <dbReference type="ARBA" id="ARBA00023002"/>
    </source>
</evidence>
<feature type="region of interest" description="Disordered" evidence="6">
    <location>
        <begin position="304"/>
        <end position="323"/>
    </location>
</feature>
<evidence type="ECO:0000313" key="8">
    <source>
        <dbReference type="EMBL" id="GAA4813599.1"/>
    </source>
</evidence>
<feature type="region of interest" description="Disordered" evidence="6">
    <location>
        <begin position="1"/>
        <end position="24"/>
    </location>
</feature>
<dbReference type="InterPro" id="IPR047110">
    <property type="entry name" value="GABD/Sad-like"/>
</dbReference>
<evidence type="ECO:0000256" key="6">
    <source>
        <dbReference type="SAM" id="MobiDB-lite"/>
    </source>
</evidence>
<dbReference type="InterPro" id="IPR044148">
    <property type="entry name" value="ALDH_GabD1-like"/>
</dbReference>
<dbReference type="PANTHER" id="PTHR43217:SF2">
    <property type="entry name" value="SUCCINATE-SEMIALDEHYDE DEHYDROGENASE [NADP(+)]"/>
    <property type="match status" value="1"/>
</dbReference>
<feature type="region of interest" description="Disordered" evidence="6">
    <location>
        <begin position="344"/>
        <end position="365"/>
    </location>
</feature>
<comment type="caution">
    <text evidence="8">The sequence shown here is derived from an EMBL/GenBank/DDBJ whole genome shotgun (WGS) entry which is preliminary data.</text>
</comment>
<dbReference type="InterPro" id="IPR015590">
    <property type="entry name" value="Aldehyde_DH_dom"/>
</dbReference>
<dbReference type="SUPFAM" id="SSF53720">
    <property type="entry name" value="ALDH-like"/>
    <property type="match status" value="1"/>
</dbReference>
<evidence type="ECO:0000256" key="4">
    <source>
        <dbReference type="PROSITE-ProRule" id="PRU10007"/>
    </source>
</evidence>
<evidence type="ECO:0000313" key="9">
    <source>
        <dbReference type="Proteomes" id="UP001500839"/>
    </source>
</evidence>
<dbReference type="InterPro" id="IPR029510">
    <property type="entry name" value="Ald_DH_CS_GLU"/>
</dbReference>
<evidence type="ECO:0000256" key="1">
    <source>
        <dbReference type="ARBA" id="ARBA00009986"/>
    </source>
</evidence>
<dbReference type="InterPro" id="IPR016162">
    <property type="entry name" value="Ald_DH_N"/>
</dbReference>
<reference evidence="9" key="1">
    <citation type="journal article" date="2019" name="Int. J. Syst. Evol. Microbiol.">
        <title>The Global Catalogue of Microorganisms (GCM) 10K type strain sequencing project: providing services to taxonomists for standard genome sequencing and annotation.</title>
        <authorList>
            <consortium name="The Broad Institute Genomics Platform"/>
            <consortium name="The Broad Institute Genome Sequencing Center for Infectious Disease"/>
            <person name="Wu L."/>
            <person name="Ma J."/>
        </authorList>
    </citation>
    <scope>NUCLEOTIDE SEQUENCE [LARGE SCALE GENOMIC DNA]</scope>
    <source>
        <strain evidence="9">JCM 18542</strain>
    </source>
</reference>
<feature type="active site" evidence="4">
    <location>
        <position position="245"/>
    </location>
</feature>
<evidence type="ECO:0000256" key="2">
    <source>
        <dbReference type="ARBA" id="ARBA00022857"/>
    </source>
</evidence>
<accession>A0ABP9CM09</accession>
<dbReference type="EMBL" id="BAABKQ010000001">
    <property type="protein sequence ID" value="GAA4813599.1"/>
    <property type="molecule type" value="Genomic_DNA"/>
</dbReference>